<proteinExistence type="predicted"/>
<evidence type="ECO:0000313" key="2">
    <source>
        <dbReference type="EMBL" id="KAK1263247.1"/>
    </source>
</evidence>
<reference evidence="2" key="2">
    <citation type="submission" date="2023-06" db="EMBL/GenBank/DDBJ databases">
        <authorList>
            <person name="Ma L."/>
            <person name="Liu K.-W."/>
            <person name="Li Z."/>
            <person name="Hsiao Y.-Y."/>
            <person name="Qi Y."/>
            <person name="Fu T."/>
            <person name="Tang G."/>
            <person name="Zhang D."/>
            <person name="Sun W.-H."/>
            <person name="Liu D.-K."/>
            <person name="Li Y."/>
            <person name="Chen G.-Z."/>
            <person name="Liu X.-D."/>
            <person name="Liao X.-Y."/>
            <person name="Jiang Y.-T."/>
            <person name="Yu X."/>
            <person name="Hao Y."/>
            <person name="Huang J."/>
            <person name="Zhao X.-W."/>
            <person name="Ke S."/>
            <person name="Chen Y.-Y."/>
            <person name="Wu W.-L."/>
            <person name="Hsu J.-L."/>
            <person name="Lin Y.-F."/>
            <person name="Huang M.-D."/>
            <person name="Li C.-Y."/>
            <person name="Huang L."/>
            <person name="Wang Z.-W."/>
            <person name="Zhao X."/>
            <person name="Zhong W.-Y."/>
            <person name="Peng D.-H."/>
            <person name="Ahmad S."/>
            <person name="Lan S."/>
            <person name="Zhang J.-S."/>
            <person name="Tsai W.-C."/>
            <person name="Van De Peer Y."/>
            <person name="Liu Z.-J."/>
        </authorList>
    </citation>
    <scope>NUCLEOTIDE SEQUENCE</scope>
    <source>
        <strain evidence="2">SCP</strain>
        <tissue evidence="2">Leaves</tissue>
    </source>
</reference>
<organism evidence="2 3">
    <name type="scientific">Acorus gramineus</name>
    <name type="common">Dwarf sweet flag</name>
    <dbReference type="NCBI Taxonomy" id="55184"/>
    <lineage>
        <taxon>Eukaryota</taxon>
        <taxon>Viridiplantae</taxon>
        <taxon>Streptophyta</taxon>
        <taxon>Embryophyta</taxon>
        <taxon>Tracheophyta</taxon>
        <taxon>Spermatophyta</taxon>
        <taxon>Magnoliopsida</taxon>
        <taxon>Liliopsida</taxon>
        <taxon>Acoraceae</taxon>
        <taxon>Acorus</taxon>
    </lineage>
</organism>
<dbReference type="EMBL" id="JAUJYN010000009">
    <property type="protein sequence ID" value="KAK1263247.1"/>
    <property type="molecule type" value="Genomic_DNA"/>
</dbReference>
<keyword evidence="3" id="KW-1185">Reference proteome</keyword>
<evidence type="ECO:0000256" key="1">
    <source>
        <dbReference type="SAM" id="MobiDB-lite"/>
    </source>
</evidence>
<protein>
    <submittedName>
        <fullName evidence="2">Uncharacterized protein</fullName>
    </submittedName>
</protein>
<name>A0AAV9AGD3_ACOGR</name>
<dbReference type="Proteomes" id="UP001179952">
    <property type="component" value="Unassembled WGS sequence"/>
</dbReference>
<gene>
    <name evidence="2" type="ORF">QJS04_geneDACA009544</name>
</gene>
<accession>A0AAV9AGD3</accession>
<dbReference type="AlphaFoldDB" id="A0AAV9AGD3"/>
<feature type="region of interest" description="Disordered" evidence="1">
    <location>
        <begin position="17"/>
        <end position="43"/>
    </location>
</feature>
<sequence length="52" mass="5734">MHLHVALRIIMASPLASKTKHVKENSSNLSHEASKQRNNDASPIVNVIMQVS</sequence>
<reference evidence="2" key="1">
    <citation type="journal article" date="2023" name="Nat. Commun.">
        <title>Diploid and tetraploid genomes of Acorus and the evolution of monocots.</title>
        <authorList>
            <person name="Ma L."/>
            <person name="Liu K.W."/>
            <person name="Li Z."/>
            <person name="Hsiao Y.Y."/>
            <person name="Qi Y."/>
            <person name="Fu T."/>
            <person name="Tang G.D."/>
            <person name="Zhang D."/>
            <person name="Sun W.H."/>
            <person name="Liu D.K."/>
            <person name="Li Y."/>
            <person name="Chen G.Z."/>
            <person name="Liu X.D."/>
            <person name="Liao X.Y."/>
            <person name="Jiang Y.T."/>
            <person name="Yu X."/>
            <person name="Hao Y."/>
            <person name="Huang J."/>
            <person name="Zhao X.W."/>
            <person name="Ke S."/>
            <person name="Chen Y.Y."/>
            <person name="Wu W.L."/>
            <person name="Hsu J.L."/>
            <person name="Lin Y.F."/>
            <person name="Huang M.D."/>
            <person name="Li C.Y."/>
            <person name="Huang L."/>
            <person name="Wang Z.W."/>
            <person name="Zhao X."/>
            <person name="Zhong W.Y."/>
            <person name="Peng D.H."/>
            <person name="Ahmad S."/>
            <person name="Lan S."/>
            <person name="Zhang J.S."/>
            <person name="Tsai W.C."/>
            <person name="Van de Peer Y."/>
            <person name="Liu Z.J."/>
        </authorList>
    </citation>
    <scope>NUCLEOTIDE SEQUENCE</scope>
    <source>
        <strain evidence="2">SCP</strain>
    </source>
</reference>
<comment type="caution">
    <text evidence="2">The sequence shown here is derived from an EMBL/GenBank/DDBJ whole genome shotgun (WGS) entry which is preliminary data.</text>
</comment>
<evidence type="ECO:0000313" key="3">
    <source>
        <dbReference type="Proteomes" id="UP001179952"/>
    </source>
</evidence>